<feature type="compositionally biased region" description="Basic and acidic residues" evidence="1">
    <location>
        <begin position="94"/>
        <end position="104"/>
    </location>
</feature>
<evidence type="ECO:0000313" key="2">
    <source>
        <dbReference type="EMBL" id="KAK9873469.1"/>
    </source>
</evidence>
<gene>
    <name evidence="2" type="ORF">WA026_022701</name>
</gene>
<protein>
    <submittedName>
        <fullName evidence="2">Uncharacterized protein</fullName>
    </submittedName>
</protein>
<feature type="compositionally biased region" description="Polar residues" evidence="1">
    <location>
        <begin position="119"/>
        <end position="139"/>
    </location>
</feature>
<dbReference type="Proteomes" id="UP001431783">
    <property type="component" value="Unassembled WGS sequence"/>
</dbReference>
<keyword evidence="3" id="KW-1185">Reference proteome</keyword>
<evidence type="ECO:0000256" key="1">
    <source>
        <dbReference type="SAM" id="MobiDB-lite"/>
    </source>
</evidence>
<comment type="caution">
    <text evidence="2">The sequence shown here is derived from an EMBL/GenBank/DDBJ whole genome shotgun (WGS) entry which is preliminary data.</text>
</comment>
<organism evidence="2 3">
    <name type="scientific">Henosepilachna vigintioctopunctata</name>
    <dbReference type="NCBI Taxonomy" id="420089"/>
    <lineage>
        <taxon>Eukaryota</taxon>
        <taxon>Metazoa</taxon>
        <taxon>Ecdysozoa</taxon>
        <taxon>Arthropoda</taxon>
        <taxon>Hexapoda</taxon>
        <taxon>Insecta</taxon>
        <taxon>Pterygota</taxon>
        <taxon>Neoptera</taxon>
        <taxon>Endopterygota</taxon>
        <taxon>Coleoptera</taxon>
        <taxon>Polyphaga</taxon>
        <taxon>Cucujiformia</taxon>
        <taxon>Coccinelloidea</taxon>
        <taxon>Coccinellidae</taxon>
        <taxon>Epilachninae</taxon>
        <taxon>Epilachnini</taxon>
        <taxon>Henosepilachna</taxon>
    </lineage>
</organism>
<proteinExistence type="predicted"/>
<reference evidence="2 3" key="1">
    <citation type="submission" date="2023-03" db="EMBL/GenBank/DDBJ databases">
        <title>Genome insight into feeding habits of ladybird beetles.</title>
        <authorList>
            <person name="Li H.-S."/>
            <person name="Huang Y.-H."/>
            <person name="Pang H."/>
        </authorList>
    </citation>
    <scope>NUCLEOTIDE SEQUENCE [LARGE SCALE GENOMIC DNA]</scope>
    <source>
        <strain evidence="2">SYSU_2023b</strain>
        <tissue evidence="2">Whole body</tissue>
    </source>
</reference>
<feature type="compositionally biased region" description="Basic residues" evidence="1">
    <location>
        <begin position="105"/>
        <end position="115"/>
    </location>
</feature>
<name>A0AAW1TRN7_9CUCU</name>
<dbReference type="AlphaFoldDB" id="A0AAW1TRN7"/>
<accession>A0AAW1TRN7</accession>
<evidence type="ECO:0000313" key="3">
    <source>
        <dbReference type="Proteomes" id="UP001431783"/>
    </source>
</evidence>
<feature type="region of interest" description="Disordered" evidence="1">
    <location>
        <begin position="94"/>
        <end position="139"/>
    </location>
</feature>
<sequence length="139" mass="17193">MEHDLYGAQRKVWKMLKNRKKPVNEYVQTEIISLDIWEKYFTELYQDEETTDTWTRLDRIRNTDIRARCGNAVRWGRQRRREWYAHVRRMHENRLPRIMMDSKPHGKRPPGRPPKRWQESWQSTSQETIQRRLQQATDQ</sequence>
<dbReference type="EMBL" id="JARQZJ010000020">
    <property type="protein sequence ID" value="KAK9873469.1"/>
    <property type="molecule type" value="Genomic_DNA"/>
</dbReference>